<comment type="cofactor">
    <cofactor evidence="1">
        <name>[4Fe-4S] cluster</name>
        <dbReference type="ChEBI" id="CHEBI:49883"/>
    </cofactor>
</comment>
<dbReference type="PROSITE" id="PS51918">
    <property type="entry name" value="RADICAL_SAM"/>
    <property type="match status" value="1"/>
</dbReference>
<dbReference type="InterPro" id="IPR007197">
    <property type="entry name" value="rSAM"/>
</dbReference>
<dbReference type="CDD" id="cd01335">
    <property type="entry name" value="Radical_SAM"/>
    <property type="match status" value="1"/>
</dbReference>
<dbReference type="Gene3D" id="3.20.20.70">
    <property type="entry name" value="Aldolase class I"/>
    <property type="match status" value="1"/>
</dbReference>
<keyword evidence="10" id="KW-0963">Cytoplasm</keyword>
<evidence type="ECO:0000256" key="1">
    <source>
        <dbReference type="ARBA" id="ARBA00001966"/>
    </source>
</evidence>
<keyword evidence="9 10" id="KW-0143">Chaperone</keyword>
<dbReference type="EMBL" id="FNGS01000007">
    <property type="protein sequence ID" value="SDM54596.1"/>
    <property type="molecule type" value="Genomic_DNA"/>
</dbReference>
<dbReference type="SMART" id="SM00729">
    <property type="entry name" value="Elp3"/>
    <property type="match status" value="1"/>
</dbReference>
<dbReference type="SFLD" id="SFLDF00288">
    <property type="entry name" value="HemN-like__clustered_with_nucl"/>
    <property type="match status" value="1"/>
</dbReference>
<evidence type="ECO:0000259" key="11">
    <source>
        <dbReference type="PROSITE" id="PS51918"/>
    </source>
</evidence>
<keyword evidence="8 10" id="KW-0411">Iron-sulfur</keyword>
<protein>
    <recommendedName>
        <fullName evidence="3 10">Heme chaperone HemW</fullName>
    </recommendedName>
</protein>
<organism evidence="12 13">
    <name type="scientific">Siphonobacter aquaeclarae</name>
    <dbReference type="NCBI Taxonomy" id="563176"/>
    <lineage>
        <taxon>Bacteria</taxon>
        <taxon>Pseudomonadati</taxon>
        <taxon>Bacteroidota</taxon>
        <taxon>Cytophagia</taxon>
        <taxon>Cytophagales</taxon>
        <taxon>Cytophagaceae</taxon>
        <taxon>Siphonobacter</taxon>
    </lineage>
</organism>
<evidence type="ECO:0000256" key="8">
    <source>
        <dbReference type="ARBA" id="ARBA00023014"/>
    </source>
</evidence>
<dbReference type="GO" id="GO:0046872">
    <property type="term" value="F:metal ion binding"/>
    <property type="evidence" value="ECO:0007669"/>
    <property type="project" value="UniProtKB-UniRule"/>
</dbReference>
<dbReference type="InterPro" id="IPR034505">
    <property type="entry name" value="Coproporphyrinogen-III_oxidase"/>
</dbReference>
<evidence type="ECO:0000313" key="12">
    <source>
        <dbReference type="EMBL" id="SDM54596.1"/>
    </source>
</evidence>
<reference evidence="12 13" key="1">
    <citation type="submission" date="2016-10" db="EMBL/GenBank/DDBJ databases">
        <authorList>
            <person name="de Groot N.N."/>
        </authorList>
    </citation>
    <scope>NUCLEOTIDE SEQUENCE [LARGE SCALE GENOMIC DNA]</scope>
    <source>
        <strain evidence="12 13">DSM 21668</strain>
    </source>
</reference>
<gene>
    <name evidence="12" type="ORF">SAMN04488090_3659</name>
</gene>
<dbReference type="GO" id="GO:0051539">
    <property type="term" value="F:4 iron, 4 sulfur cluster binding"/>
    <property type="evidence" value="ECO:0007669"/>
    <property type="project" value="UniProtKB-UniRule"/>
</dbReference>
<evidence type="ECO:0000256" key="4">
    <source>
        <dbReference type="ARBA" id="ARBA00022617"/>
    </source>
</evidence>
<comment type="similarity">
    <text evidence="2">Belongs to the anaerobic coproporphyrinogen-III oxidase family. HemW subfamily.</text>
</comment>
<evidence type="ECO:0000256" key="3">
    <source>
        <dbReference type="ARBA" id="ARBA00017228"/>
    </source>
</evidence>
<keyword evidence="4 10" id="KW-0349">Heme</keyword>
<dbReference type="SUPFAM" id="SSF102114">
    <property type="entry name" value="Radical SAM enzymes"/>
    <property type="match status" value="1"/>
</dbReference>
<keyword evidence="13" id="KW-1185">Reference proteome</keyword>
<dbReference type="InterPro" id="IPR006638">
    <property type="entry name" value="Elp3/MiaA/NifB-like_rSAM"/>
</dbReference>
<evidence type="ECO:0000256" key="10">
    <source>
        <dbReference type="RuleBase" id="RU364116"/>
    </source>
</evidence>
<dbReference type="InterPro" id="IPR004559">
    <property type="entry name" value="HemW-like"/>
</dbReference>
<dbReference type="OrthoDB" id="9808022at2"/>
<dbReference type="RefSeq" id="WP_093205581.1">
    <property type="nucleotide sequence ID" value="NZ_FNGS01000007.1"/>
</dbReference>
<dbReference type="AlphaFoldDB" id="A0A1G9U3T3"/>
<comment type="subcellular location">
    <subcellularLocation>
        <location evidence="10">Cytoplasm</location>
    </subcellularLocation>
</comment>
<evidence type="ECO:0000256" key="2">
    <source>
        <dbReference type="ARBA" id="ARBA00006100"/>
    </source>
</evidence>
<dbReference type="Pfam" id="PF04055">
    <property type="entry name" value="Radical_SAM"/>
    <property type="match status" value="1"/>
</dbReference>
<accession>A0A1G9U3T3</accession>
<name>A0A1G9U3T3_9BACT</name>
<dbReference type="GO" id="GO:0005737">
    <property type="term" value="C:cytoplasm"/>
    <property type="evidence" value="ECO:0007669"/>
    <property type="project" value="UniProtKB-SubCell"/>
</dbReference>
<proteinExistence type="inferred from homology"/>
<dbReference type="SFLD" id="SFLDS00029">
    <property type="entry name" value="Radical_SAM"/>
    <property type="match status" value="1"/>
</dbReference>
<dbReference type="Proteomes" id="UP000198901">
    <property type="component" value="Unassembled WGS sequence"/>
</dbReference>
<dbReference type="NCBIfam" id="TIGR00539">
    <property type="entry name" value="hemN_rel"/>
    <property type="match status" value="1"/>
</dbReference>
<dbReference type="PANTHER" id="PTHR13932">
    <property type="entry name" value="COPROPORPHYRINIGEN III OXIDASE"/>
    <property type="match status" value="1"/>
</dbReference>
<keyword evidence="6 10" id="KW-0479">Metal-binding</keyword>
<dbReference type="STRING" id="563176.SAMN04488090_3659"/>
<dbReference type="GO" id="GO:0004109">
    <property type="term" value="F:coproporphyrinogen oxidase activity"/>
    <property type="evidence" value="ECO:0007669"/>
    <property type="project" value="InterPro"/>
</dbReference>
<evidence type="ECO:0000256" key="5">
    <source>
        <dbReference type="ARBA" id="ARBA00022691"/>
    </source>
</evidence>
<sequence length="377" mass="42662">MHLYLHIPFCRQACYYCDFHFSTALSGRSDMTAAICREIELRSNFLPDNRLETIYFGGGTPSLLEDADLGKIFETVHRYFVVAPGAEITLEANPDDLTPEKLTQLRRHGINRLSIGLQSFHEPHLNYLHRVHTAAEASRCVGLAQDAGFSNLTIDLIYAIPSDEADPHRIWRSDLEKAADLGVPHISAYCLTIEPKTVFGKWLSSKRIAPIDDEFAAGQFQILVDFLRQKGYEQYEISNFAQPGHYSRHNSSYWKQRPYLGIGPSAHSYDGSRTRLHAVSNNQQYIKALQANTLPLETEYLSDQDLVNEYLLTSLRTQWGSDLDRVSALSASGRAEVDRELPGLESSGWVRREGSFIYLTEAGKLMADRVAEILFWV</sequence>
<keyword evidence="5 10" id="KW-0949">S-adenosyl-L-methionine</keyword>
<dbReference type="SFLD" id="SFLDF00562">
    <property type="entry name" value="HemN-like__clustered_with_heat"/>
    <property type="match status" value="1"/>
</dbReference>
<evidence type="ECO:0000313" key="13">
    <source>
        <dbReference type="Proteomes" id="UP000198901"/>
    </source>
</evidence>
<dbReference type="PANTHER" id="PTHR13932:SF5">
    <property type="entry name" value="RADICAL S-ADENOSYL METHIONINE DOMAIN-CONTAINING PROTEIN 1, MITOCHONDRIAL"/>
    <property type="match status" value="1"/>
</dbReference>
<comment type="function">
    <text evidence="10">Probably acts as a heme chaperone, transferring heme to an unknown acceptor. Binds one molecule of heme per monomer, possibly covalently. Binds 1 [4Fe-4S] cluster. The cluster is coordinated with 3 cysteines and an exchangeable S-adenosyl-L-methionine.</text>
</comment>
<evidence type="ECO:0000256" key="6">
    <source>
        <dbReference type="ARBA" id="ARBA00022723"/>
    </source>
</evidence>
<keyword evidence="7 10" id="KW-0408">Iron</keyword>
<dbReference type="GO" id="GO:0006779">
    <property type="term" value="P:porphyrin-containing compound biosynthetic process"/>
    <property type="evidence" value="ECO:0007669"/>
    <property type="project" value="InterPro"/>
</dbReference>
<feature type="domain" description="Radical SAM core" evidence="11">
    <location>
        <begin position="1"/>
        <end position="233"/>
    </location>
</feature>
<evidence type="ECO:0000256" key="7">
    <source>
        <dbReference type="ARBA" id="ARBA00023004"/>
    </source>
</evidence>
<dbReference type="InterPro" id="IPR058240">
    <property type="entry name" value="rSAM_sf"/>
</dbReference>
<evidence type="ECO:0000256" key="9">
    <source>
        <dbReference type="ARBA" id="ARBA00023186"/>
    </source>
</evidence>
<dbReference type="SFLD" id="SFLDG01065">
    <property type="entry name" value="anaerobic_coproporphyrinogen-I"/>
    <property type="match status" value="1"/>
</dbReference>
<dbReference type="InterPro" id="IPR013785">
    <property type="entry name" value="Aldolase_TIM"/>
</dbReference>
<keyword evidence="10" id="KW-0004">4Fe-4S</keyword>